<keyword evidence="1" id="KW-0732">Signal</keyword>
<dbReference type="Gene3D" id="3.10.129.140">
    <property type="entry name" value="Helicobacter TNF-alpha-Inducing protein"/>
    <property type="match status" value="1"/>
</dbReference>
<comment type="caution">
    <text evidence="2">The sequence shown here is derived from an EMBL/GenBank/DDBJ whole genome shotgun (WGS) entry which is preliminary data.</text>
</comment>
<dbReference type="EMBL" id="VFRR01000022">
    <property type="protein sequence ID" value="TPE49824.1"/>
    <property type="molecule type" value="Genomic_DNA"/>
</dbReference>
<proteinExistence type="predicted"/>
<feature type="chain" id="PRO_5021197744" description="LPP20 lipoprotein" evidence="1">
    <location>
        <begin position="17"/>
        <end position="196"/>
    </location>
</feature>
<dbReference type="Proteomes" id="UP000315901">
    <property type="component" value="Unassembled WGS sequence"/>
</dbReference>
<dbReference type="PROSITE" id="PS51257">
    <property type="entry name" value="PROKAR_LIPOPROTEIN"/>
    <property type="match status" value="1"/>
</dbReference>
<dbReference type="AlphaFoldDB" id="A0A501WNP7"/>
<accession>A0A501WNP7</accession>
<sequence length="196" mass="21659">MKFAQTLILASAVTLAACSSTPEVTAPAAPTKPTCGQQLRMEWAPEWKCGNYPAGYAVAADGEAQPNPGNDRAFQKDIALANARDRMAADIATKVERAIDTFKRNTAVGTDQRYGRNEEIVSNQMSVAVLNNSHMIDMFIDERDVYHVLVGIKTEDFKQQLEQNLSKSDAVDMIAEHDEAKKQMLLKNITDELLKN</sequence>
<organism evidence="2 3">
    <name type="scientific">Maribrevibacterium harenarium</name>
    <dbReference type="NCBI Taxonomy" id="2589817"/>
    <lineage>
        <taxon>Bacteria</taxon>
        <taxon>Pseudomonadati</taxon>
        <taxon>Pseudomonadota</taxon>
        <taxon>Gammaproteobacteria</taxon>
        <taxon>Oceanospirillales</taxon>
        <taxon>Oceanospirillaceae</taxon>
        <taxon>Maribrevibacterium</taxon>
    </lineage>
</organism>
<protein>
    <recommendedName>
        <fullName evidence="4">LPP20 lipoprotein</fullName>
    </recommendedName>
</protein>
<evidence type="ECO:0000313" key="3">
    <source>
        <dbReference type="Proteomes" id="UP000315901"/>
    </source>
</evidence>
<dbReference type="OrthoDB" id="5825119at2"/>
<keyword evidence="3" id="KW-1185">Reference proteome</keyword>
<name>A0A501WNP7_9GAMM</name>
<feature type="signal peptide" evidence="1">
    <location>
        <begin position="1"/>
        <end position="16"/>
    </location>
</feature>
<reference evidence="2 3" key="1">
    <citation type="submission" date="2019-06" db="EMBL/GenBank/DDBJ databases">
        <title>A novel bacterium of genus Marinomonas, isolated from coastal sand.</title>
        <authorList>
            <person name="Huang H."/>
            <person name="Mo K."/>
            <person name="Hu Y."/>
        </authorList>
    </citation>
    <scope>NUCLEOTIDE SEQUENCE [LARGE SCALE GENOMIC DNA]</scope>
    <source>
        <strain evidence="2 3">HB171799</strain>
    </source>
</reference>
<dbReference type="RefSeq" id="WP_140589422.1">
    <property type="nucleotide sequence ID" value="NZ_VFRR01000022.1"/>
</dbReference>
<gene>
    <name evidence="2" type="ORF">FJM67_11470</name>
</gene>
<evidence type="ECO:0000313" key="2">
    <source>
        <dbReference type="EMBL" id="TPE49824.1"/>
    </source>
</evidence>
<evidence type="ECO:0008006" key="4">
    <source>
        <dbReference type="Google" id="ProtNLM"/>
    </source>
</evidence>
<evidence type="ECO:0000256" key="1">
    <source>
        <dbReference type="SAM" id="SignalP"/>
    </source>
</evidence>